<dbReference type="EMBL" id="JBAHYK010002270">
    <property type="protein sequence ID" value="KAL0565425.1"/>
    <property type="molecule type" value="Genomic_DNA"/>
</dbReference>
<dbReference type="PANTHER" id="PTHR36223:SF1">
    <property type="entry name" value="TRANSCRIPTION ELONGATION FACTOR EAF N-TERMINAL DOMAIN-CONTAINING PROTEIN"/>
    <property type="match status" value="1"/>
</dbReference>
<comment type="caution">
    <text evidence="3">The sequence shown here is derived from an EMBL/GenBank/DDBJ whole genome shotgun (WGS) entry which is preliminary data.</text>
</comment>
<keyword evidence="4" id="KW-1185">Reference proteome</keyword>
<proteinExistence type="predicted"/>
<reference evidence="3 4" key="1">
    <citation type="submission" date="2024-02" db="EMBL/GenBank/DDBJ databases">
        <title>A draft genome for the cacao thread blight pathogen Marasmius crinis-equi.</title>
        <authorList>
            <person name="Cohen S.P."/>
            <person name="Baruah I.K."/>
            <person name="Amoako-Attah I."/>
            <person name="Bukari Y."/>
            <person name="Meinhardt L.W."/>
            <person name="Bailey B.A."/>
        </authorList>
    </citation>
    <scope>NUCLEOTIDE SEQUENCE [LARGE SCALE GENOMIC DNA]</scope>
    <source>
        <strain evidence="3 4">GH-76</strain>
    </source>
</reference>
<feature type="compositionally biased region" description="Basic residues" evidence="1">
    <location>
        <begin position="270"/>
        <end position="282"/>
    </location>
</feature>
<organism evidence="3 4">
    <name type="scientific">Marasmius crinis-equi</name>
    <dbReference type="NCBI Taxonomy" id="585013"/>
    <lineage>
        <taxon>Eukaryota</taxon>
        <taxon>Fungi</taxon>
        <taxon>Dikarya</taxon>
        <taxon>Basidiomycota</taxon>
        <taxon>Agaricomycotina</taxon>
        <taxon>Agaricomycetes</taxon>
        <taxon>Agaricomycetidae</taxon>
        <taxon>Agaricales</taxon>
        <taxon>Marasmiineae</taxon>
        <taxon>Marasmiaceae</taxon>
        <taxon>Marasmius</taxon>
    </lineage>
</organism>
<evidence type="ECO:0000259" key="2">
    <source>
        <dbReference type="Pfam" id="PF25534"/>
    </source>
</evidence>
<dbReference type="InterPro" id="IPR057678">
    <property type="entry name" value="DUF7918"/>
</dbReference>
<protein>
    <recommendedName>
        <fullName evidence="2">DUF7918 domain-containing protein</fullName>
    </recommendedName>
</protein>
<accession>A0ABR3ER88</accession>
<dbReference type="Pfam" id="PF25534">
    <property type="entry name" value="DUF7918"/>
    <property type="match status" value="1"/>
</dbReference>
<name>A0ABR3ER88_9AGAR</name>
<feature type="compositionally biased region" description="Acidic residues" evidence="1">
    <location>
        <begin position="233"/>
        <end position="253"/>
    </location>
</feature>
<feature type="region of interest" description="Disordered" evidence="1">
    <location>
        <begin position="267"/>
        <end position="296"/>
    </location>
</feature>
<evidence type="ECO:0000313" key="4">
    <source>
        <dbReference type="Proteomes" id="UP001465976"/>
    </source>
</evidence>
<evidence type="ECO:0000256" key="1">
    <source>
        <dbReference type="SAM" id="MobiDB-lite"/>
    </source>
</evidence>
<dbReference type="Proteomes" id="UP001465976">
    <property type="component" value="Unassembled WGS sequence"/>
</dbReference>
<evidence type="ECO:0000313" key="3">
    <source>
        <dbReference type="EMBL" id="KAL0565425.1"/>
    </source>
</evidence>
<sequence length="296" mass="32581">MITVNNYSAWITIGDKACEEYEVDVSEEAKTVTCWIASEVGKEYEVNWECNNFTGPYNTIVRIDGNPCGGMLSRSAITGPGRKLGIRTSPTTLNRFSFSSVNTTDDNAFISTPDSPEMGDIKITIKNTKVLAPKSDNWSVAPVEKTFHETAKKCINHQTRFQPTTTAATDLIRVEDFGEPLATFCFKYRPLGILQANGIASPPAPQRTSPSPPPQPGPTDSRRSSSGSKRGLEDDDEDVKPDVLDLSDGDEDDAKLRDLKNQIAAFEARKKQKGQPPRKKIKREPIVGLTIDLTDD</sequence>
<gene>
    <name evidence="3" type="ORF">V5O48_016599</name>
</gene>
<dbReference type="PANTHER" id="PTHR36223">
    <property type="entry name" value="BETA-LACTAMASE-TYPE TRANSPEPTIDASE FOLD DOMAIN CONTAINING PROTEIN"/>
    <property type="match status" value="1"/>
</dbReference>
<feature type="region of interest" description="Disordered" evidence="1">
    <location>
        <begin position="197"/>
        <end position="253"/>
    </location>
</feature>
<feature type="domain" description="DUF7918" evidence="2">
    <location>
        <begin position="11"/>
        <end position="199"/>
    </location>
</feature>
<feature type="compositionally biased region" description="Pro residues" evidence="1">
    <location>
        <begin position="202"/>
        <end position="217"/>
    </location>
</feature>